<feature type="compositionally biased region" description="Polar residues" evidence="1">
    <location>
        <begin position="150"/>
        <end position="161"/>
    </location>
</feature>
<reference evidence="2" key="1">
    <citation type="submission" date="2022-08" db="UniProtKB">
        <authorList>
            <consortium name="EnsemblMetazoa"/>
        </authorList>
    </citation>
    <scope>IDENTIFICATION</scope>
    <source>
        <strain evidence="2">EBRO</strain>
    </source>
</reference>
<accession>A0A182J6I6</accession>
<sequence length="199" mass="21043">MALSLLHDGECLKLEAMLANPSKLTLPVLSGSSSSIRSCSSPSSNSWPIVFRMVEILIVSMKPVLAVSNIWNALRMISILCSSSSCFPLAGAKPHRTGLPFGSVGVGALAVGQGRNSRSGLIVEEMRGIMSGSMREASCLNRGGERGTQRKQLSVQKTAPRSETAGWDGIGSESETESVLSNDVLVRPAANRNGQEKSL</sequence>
<evidence type="ECO:0000256" key="1">
    <source>
        <dbReference type="SAM" id="MobiDB-lite"/>
    </source>
</evidence>
<organism evidence="2">
    <name type="scientific">Anopheles atroparvus</name>
    <name type="common">European mosquito</name>
    <dbReference type="NCBI Taxonomy" id="41427"/>
    <lineage>
        <taxon>Eukaryota</taxon>
        <taxon>Metazoa</taxon>
        <taxon>Ecdysozoa</taxon>
        <taxon>Arthropoda</taxon>
        <taxon>Hexapoda</taxon>
        <taxon>Insecta</taxon>
        <taxon>Pterygota</taxon>
        <taxon>Neoptera</taxon>
        <taxon>Endopterygota</taxon>
        <taxon>Diptera</taxon>
        <taxon>Nematocera</taxon>
        <taxon>Culicoidea</taxon>
        <taxon>Culicidae</taxon>
        <taxon>Anophelinae</taxon>
        <taxon>Anopheles</taxon>
    </lineage>
</organism>
<dbReference type="EnsemblMetazoa" id="AATE012296-RA">
    <property type="protein sequence ID" value="AATE012296-PA.1"/>
    <property type="gene ID" value="AATE012296"/>
</dbReference>
<feature type="region of interest" description="Disordered" evidence="1">
    <location>
        <begin position="140"/>
        <end position="199"/>
    </location>
</feature>
<dbReference type="AlphaFoldDB" id="A0A182J6I6"/>
<proteinExistence type="predicted"/>
<name>A0A182J6I6_ANOAO</name>
<dbReference type="VEuPathDB" id="VectorBase:AATE012296"/>
<protein>
    <submittedName>
        <fullName evidence="2">Uncharacterized protein</fullName>
    </submittedName>
</protein>
<evidence type="ECO:0000313" key="2">
    <source>
        <dbReference type="EnsemblMetazoa" id="AATE012296-PA.1"/>
    </source>
</evidence>